<comment type="caution">
    <text evidence="5">The sequence shown here is derived from an EMBL/GenBank/DDBJ whole genome shotgun (WGS) entry which is preliminary data.</text>
</comment>
<dbReference type="EC" id="3.1.2.4" evidence="2"/>
<evidence type="ECO:0000313" key="5">
    <source>
        <dbReference type="EMBL" id="GGI93003.1"/>
    </source>
</evidence>
<evidence type="ECO:0000313" key="6">
    <source>
        <dbReference type="Proteomes" id="UP000658754"/>
    </source>
</evidence>
<proteinExistence type="predicted"/>
<keyword evidence="6" id="KW-1185">Reference proteome</keyword>
<comment type="catalytic activity">
    <reaction evidence="1">
        <text>3-hydroxy-2-methylpropanoyl-CoA + H2O = 3-hydroxy-2-methylpropanoate + CoA + H(+)</text>
        <dbReference type="Rhea" id="RHEA:20888"/>
        <dbReference type="ChEBI" id="CHEBI:11805"/>
        <dbReference type="ChEBI" id="CHEBI:15377"/>
        <dbReference type="ChEBI" id="CHEBI:15378"/>
        <dbReference type="ChEBI" id="CHEBI:57287"/>
        <dbReference type="ChEBI" id="CHEBI:57340"/>
        <dbReference type="EC" id="3.1.2.4"/>
    </reaction>
</comment>
<dbReference type="PANTHER" id="PTHR43176">
    <property type="entry name" value="3-HYDROXYISOBUTYRYL-COA HYDROLASE-RELATED"/>
    <property type="match status" value="1"/>
</dbReference>
<protein>
    <recommendedName>
        <fullName evidence="2">3-hydroxyisobutyryl-CoA hydrolase</fullName>
        <ecNumber evidence="2">3.1.2.4</ecNumber>
    </recommendedName>
</protein>
<dbReference type="PANTHER" id="PTHR43176:SF3">
    <property type="entry name" value="3-HYDROXYISOBUTYRYL-COA HYDROLASE, MITOCHONDRIAL"/>
    <property type="match status" value="1"/>
</dbReference>
<dbReference type="CDD" id="cd06558">
    <property type="entry name" value="crotonase-like"/>
    <property type="match status" value="1"/>
</dbReference>
<dbReference type="InterPro" id="IPR032259">
    <property type="entry name" value="HIBYL-CoA-H"/>
</dbReference>
<dbReference type="SUPFAM" id="SSF52096">
    <property type="entry name" value="ClpP/crotonase"/>
    <property type="match status" value="1"/>
</dbReference>
<dbReference type="Pfam" id="PF16113">
    <property type="entry name" value="ECH_2"/>
    <property type="match status" value="1"/>
</dbReference>
<gene>
    <name evidence="5" type="ORF">GCM10007175_33010</name>
</gene>
<evidence type="ECO:0000256" key="1">
    <source>
        <dbReference type="ARBA" id="ARBA00001709"/>
    </source>
</evidence>
<feature type="domain" description="Enoyl-CoA hydratase/isomerase" evidence="4">
    <location>
        <begin position="30"/>
        <end position="351"/>
    </location>
</feature>
<dbReference type="NCBIfam" id="NF004127">
    <property type="entry name" value="PRK05617.1"/>
    <property type="match status" value="1"/>
</dbReference>
<sequence>MTHSAPQGTADTGVSVDGREVLFERRGRLGVITLNRPRAVNALTAGMVGQLLEQLTAWADDDGVATVLVQGAGDRGLCAGGDIVAIYRDMLEGGERTAHFWATEYRVNSLIARYPKPYVALMDGLVLGGGVGISAHGSVRVVTERTRTGMPETTIGFAPDVGGTFLLSRAPGETGTHAGLTGAHLDGADALYLGLASHFVPSEKLPALVAALEHETAEAAVGRYSTEAPPSALQGQREWIDACYSADDAGDIVRRLRGYEGVGSDEAAQAADAIEAKSPTSVKVTLAALRRAKGHTLDEALAQEYRTGLRFLEAPDFREGIRAQVVDKDRNPRWNPATLADVAPEQVERFFEPLGSRELDLRGVDPQLKEPDHD</sequence>
<dbReference type="Proteomes" id="UP000658754">
    <property type="component" value="Unassembled WGS sequence"/>
</dbReference>
<keyword evidence="3 5" id="KW-0378">Hydrolase</keyword>
<dbReference type="GO" id="GO:0016787">
    <property type="term" value="F:hydrolase activity"/>
    <property type="evidence" value="ECO:0007669"/>
    <property type="project" value="UniProtKB-KW"/>
</dbReference>
<dbReference type="EMBL" id="BMKV01000006">
    <property type="protein sequence ID" value="GGI93003.1"/>
    <property type="molecule type" value="Genomic_DNA"/>
</dbReference>
<dbReference type="Gene3D" id="3.90.226.10">
    <property type="entry name" value="2-enoyl-CoA Hydratase, Chain A, domain 1"/>
    <property type="match status" value="1"/>
</dbReference>
<evidence type="ECO:0000256" key="2">
    <source>
        <dbReference type="ARBA" id="ARBA00011915"/>
    </source>
</evidence>
<dbReference type="InterPro" id="IPR029045">
    <property type="entry name" value="ClpP/crotonase-like_dom_sf"/>
</dbReference>
<accession>A0ABQ2CK27</accession>
<dbReference type="InterPro" id="IPR045004">
    <property type="entry name" value="ECH_dom"/>
</dbReference>
<evidence type="ECO:0000256" key="3">
    <source>
        <dbReference type="ARBA" id="ARBA00022801"/>
    </source>
</evidence>
<reference evidence="6" key="1">
    <citation type="journal article" date="2019" name="Int. J. Syst. Evol. Microbiol.">
        <title>The Global Catalogue of Microorganisms (GCM) 10K type strain sequencing project: providing services to taxonomists for standard genome sequencing and annotation.</title>
        <authorList>
            <consortium name="The Broad Institute Genomics Platform"/>
            <consortium name="The Broad Institute Genome Sequencing Center for Infectious Disease"/>
            <person name="Wu L."/>
            <person name="Ma J."/>
        </authorList>
    </citation>
    <scope>NUCLEOTIDE SEQUENCE [LARGE SCALE GENOMIC DNA]</scope>
    <source>
        <strain evidence="6">CGMCC 1.3601</strain>
    </source>
</reference>
<dbReference type="RefSeq" id="WP_188731955.1">
    <property type="nucleotide sequence ID" value="NZ_BMKV01000006.1"/>
</dbReference>
<evidence type="ECO:0000259" key="4">
    <source>
        <dbReference type="Pfam" id="PF16113"/>
    </source>
</evidence>
<name>A0ABQ2CK27_9MICC</name>
<organism evidence="5 6">
    <name type="scientific">Pseudarthrobacter scleromae</name>
    <dbReference type="NCBI Taxonomy" id="158897"/>
    <lineage>
        <taxon>Bacteria</taxon>
        <taxon>Bacillati</taxon>
        <taxon>Actinomycetota</taxon>
        <taxon>Actinomycetes</taxon>
        <taxon>Micrococcales</taxon>
        <taxon>Micrococcaceae</taxon>
        <taxon>Pseudarthrobacter</taxon>
    </lineage>
</organism>